<dbReference type="Pfam" id="PF01408">
    <property type="entry name" value="GFO_IDH_MocA"/>
    <property type="match status" value="1"/>
</dbReference>
<evidence type="ECO:0000313" key="7">
    <source>
        <dbReference type="Proteomes" id="UP001202922"/>
    </source>
</evidence>
<dbReference type="InterPro" id="IPR055170">
    <property type="entry name" value="GFO_IDH_MocA-like_dom"/>
</dbReference>
<dbReference type="Gene3D" id="3.30.360.10">
    <property type="entry name" value="Dihydrodipicolinate Reductase, domain 2"/>
    <property type="match status" value="1"/>
</dbReference>
<evidence type="ECO:0000256" key="1">
    <source>
        <dbReference type="ARBA" id="ARBA00010928"/>
    </source>
</evidence>
<evidence type="ECO:0000256" key="3">
    <source>
        <dbReference type="ARBA" id="ARBA00023027"/>
    </source>
</evidence>
<dbReference type="SUPFAM" id="SSF51735">
    <property type="entry name" value="NAD(P)-binding Rossmann-fold domains"/>
    <property type="match status" value="1"/>
</dbReference>
<sequence>MTYLPVTSARPEPLRVGLIGAGWMGSFHAKSLAQRIPDASLAAIADPALESAQPLAAELGVAHVTADPGDLFADPEIDAVVIAAPARFHAQLAIAAARAGKHVFCEKPASLDLDEFARVEQAVGEGGIHWQVGFNRRYAADFLAARRDVADGVVGTPQLLRSLTRDPGTGSIRNADRVPHGTIFVETLIHDFDALNWFNSGAEPVSVYVAADALVEPELRGMGFIDTAVVTIRYENGAIAAAEANYSALYGYDVRGEVFGSRGMVQAGRATETAALRFGAKGLSAETPRLNIELFADAYTAELADFVGQVRAKRDGGEAPDHGVPLTPGLADARRALAVARACIESVESGEAVRVAAILGG</sequence>
<organism evidence="6 7">
    <name type="scientific">Sinomonas terrae</name>
    <dbReference type="NCBI Taxonomy" id="2908838"/>
    <lineage>
        <taxon>Bacteria</taxon>
        <taxon>Bacillati</taxon>
        <taxon>Actinomycetota</taxon>
        <taxon>Actinomycetes</taxon>
        <taxon>Micrococcales</taxon>
        <taxon>Micrococcaceae</taxon>
        <taxon>Sinomonas</taxon>
    </lineage>
</organism>
<evidence type="ECO:0000259" key="4">
    <source>
        <dbReference type="Pfam" id="PF01408"/>
    </source>
</evidence>
<dbReference type="EMBL" id="JAKZBV010000001">
    <property type="protein sequence ID" value="MCH6471391.1"/>
    <property type="molecule type" value="Genomic_DNA"/>
</dbReference>
<name>A0ABS9U3X5_9MICC</name>
<dbReference type="PANTHER" id="PTHR42840">
    <property type="entry name" value="NAD(P)-BINDING ROSSMANN-FOLD SUPERFAMILY PROTEIN-RELATED"/>
    <property type="match status" value="1"/>
</dbReference>
<evidence type="ECO:0000256" key="2">
    <source>
        <dbReference type="ARBA" id="ARBA00023002"/>
    </source>
</evidence>
<feature type="domain" description="GFO/IDH/MocA-like oxidoreductase" evidence="5">
    <location>
        <begin position="142"/>
        <end position="265"/>
    </location>
</feature>
<reference evidence="6 7" key="1">
    <citation type="submission" date="2022-03" db="EMBL/GenBank/DDBJ databases">
        <title>Sinomonas sp. isolated from a soil.</title>
        <authorList>
            <person name="Han J."/>
            <person name="Kim D.-U."/>
        </authorList>
    </citation>
    <scope>NUCLEOTIDE SEQUENCE [LARGE SCALE GENOMIC DNA]</scope>
    <source>
        <strain evidence="6 7">5-5</strain>
    </source>
</reference>
<feature type="domain" description="Gfo/Idh/MocA-like oxidoreductase N-terminal" evidence="4">
    <location>
        <begin position="14"/>
        <end position="133"/>
    </location>
</feature>
<keyword evidence="3" id="KW-0520">NAD</keyword>
<dbReference type="PANTHER" id="PTHR42840:SF3">
    <property type="entry name" value="BINDING ROSSMANN FOLD OXIDOREDUCTASE, PUTATIVE (AFU_ORTHOLOGUE AFUA_2G10240)-RELATED"/>
    <property type="match status" value="1"/>
</dbReference>
<accession>A0ABS9U3X5</accession>
<gene>
    <name evidence="6" type="ORF">L0M17_15630</name>
</gene>
<dbReference type="InterPro" id="IPR000683">
    <property type="entry name" value="Gfo/Idh/MocA-like_OxRdtase_N"/>
</dbReference>
<evidence type="ECO:0000313" key="6">
    <source>
        <dbReference type="EMBL" id="MCH6471391.1"/>
    </source>
</evidence>
<protein>
    <submittedName>
        <fullName evidence="6">Gfo/Idh/MocA family oxidoreductase</fullName>
    </submittedName>
</protein>
<dbReference type="RefSeq" id="WP_241055151.1">
    <property type="nucleotide sequence ID" value="NZ_JAKZBV010000001.1"/>
</dbReference>
<dbReference type="InterPro" id="IPR036291">
    <property type="entry name" value="NAD(P)-bd_dom_sf"/>
</dbReference>
<dbReference type="SUPFAM" id="SSF55347">
    <property type="entry name" value="Glyceraldehyde-3-phosphate dehydrogenase-like, C-terminal domain"/>
    <property type="match status" value="1"/>
</dbReference>
<keyword evidence="7" id="KW-1185">Reference proteome</keyword>
<dbReference type="Pfam" id="PF22725">
    <property type="entry name" value="GFO_IDH_MocA_C3"/>
    <property type="match status" value="1"/>
</dbReference>
<comment type="similarity">
    <text evidence="1">Belongs to the Gfo/Idh/MocA family.</text>
</comment>
<evidence type="ECO:0000259" key="5">
    <source>
        <dbReference type="Pfam" id="PF22725"/>
    </source>
</evidence>
<comment type="caution">
    <text evidence="6">The sequence shown here is derived from an EMBL/GenBank/DDBJ whole genome shotgun (WGS) entry which is preliminary data.</text>
</comment>
<keyword evidence="2" id="KW-0560">Oxidoreductase</keyword>
<proteinExistence type="inferred from homology"/>
<dbReference type="Gene3D" id="3.40.50.720">
    <property type="entry name" value="NAD(P)-binding Rossmann-like Domain"/>
    <property type="match status" value="1"/>
</dbReference>
<dbReference type="Proteomes" id="UP001202922">
    <property type="component" value="Unassembled WGS sequence"/>
</dbReference>